<dbReference type="GO" id="GO:0032511">
    <property type="term" value="P:late endosome to vacuole transport via multivesicular body sorting pathway"/>
    <property type="evidence" value="ECO:0007669"/>
    <property type="project" value="TreeGrafter"/>
</dbReference>
<dbReference type="GO" id="GO:0006900">
    <property type="term" value="P:vesicle budding from membrane"/>
    <property type="evidence" value="ECO:0007669"/>
    <property type="project" value="TreeGrafter"/>
</dbReference>
<dbReference type="GO" id="GO:0005771">
    <property type="term" value="C:multivesicular body"/>
    <property type="evidence" value="ECO:0007669"/>
    <property type="project" value="TreeGrafter"/>
</dbReference>
<dbReference type="PANTHER" id="PTHR22761">
    <property type="entry name" value="CHARGED MULTIVESICULAR BODY PROTEIN"/>
    <property type="match status" value="1"/>
</dbReference>
<feature type="region of interest" description="Disordered" evidence="4">
    <location>
        <begin position="108"/>
        <end position="163"/>
    </location>
</feature>
<sequence length="442" mass="48799">MQSPHGENQQWQNNGEEEDEQHVKVTPSAVPEHSPQRKMRGVTTSRKPMSLNIASPTAFIPSFPPLPTLQSTDDDYGLASPMALPDTPSQVQLGISFSWDIDPTSLQSEEVHTRGEGSRCRVQSKSVQKPERRASSASVGNKAATPNPKNYAPTRSTSRMTRSSLPALPEFRKKARHGGIYSLLLKNTSVKQEPVLVEDAHNPEEIATAPSTSKMNRIFGKKKPETPPVNISDVGGKVDARVTDLDMKIEKLDQELRKYREQMKKTRGPAVNSIKQRAMQTLKRKKMFEAQRDKLQAQSFNIEQAAFAIDTSRDTISTVAAMKSAAVQLKAETQKIDISELEDVQDDMADLMEDMNEIQEIMGRSYGIGDEIDEDELEAELEGLEEEWAEEEALGEDAEAAPSYLTPAQHHELPAAPSGALDSGRTARATDEFGLPVASYST</sequence>
<dbReference type="STRING" id="4790.A0A0W8CHM8"/>
<evidence type="ECO:0000313" key="6">
    <source>
        <dbReference type="Proteomes" id="UP000052943"/>
    </source>
</evidence>
<evidence type="ECO:0000256" key="2">
    <source>
        <dbReference type="ARBA" id="ARBA00023054"/>
    </source>
</evidence>
<dbReference type="Gene3D" id="6.10.250.1710">
    <property type="match status" value="1"/>
</dbReference>
<feature type="region of interest" description="Disordered" evidence="4">
    <location>
        <begin position="1"/>
        <end position="48"/>
    </location>
</feature>
<dbReference type="OrthoDB" id="3973241at2759"/>
<name>A0A0W8CHM8_PHYNI</name>
<evidence type="ECO:0000256" key="4">
    <source>
        <dbReference type="SAM" id="MobiDB-lite"/>
    </source>
</evidence>
<comment type="similarity">
    <text evidence="1">Belongs to the SNF7 family.</text>
</comment>
<accession>A0A0W8CHM8</accession>
<organism evidence="5 6">
    <name type="scientific">Phytophthora nicotianae</name>
    <name type="common">Potato buckeye rot agent</name>
    <name type="synonym">Phytophthora parasitica</name>
    <dbReference type="NCBI Taxonomy" id="4792"/>
    <lineage>
        <taxon>Eukaryota</taxon>
        <taxon>Sar</taxon>
        <taxon>Stramenopiles</taxon>
        <taxon>Oomycota</taxon>
        <taxon>Peronosporomycetes</taxon>
        <taxon>Peronosporales</taxon>
        <taxon>Peronosporaceae</taxon>
        <taxon>Phytophthora</taxon>
    </lineage>
</organism>
<comment type="caution">
    <text evidence="5">The sequence shown here is derived from an EMBL/GenBank/DDBJ whole genome shotgun (WGS) entry which is preliminary data.</text>
</comment>
<feature type="compositionally biased region" description="Basic and acidic residues" evidence="4">
    <location>
        <begin position="109"/>
        <end position="119"/>
    </location>
</feature>
<proteinExistence type="inferred from homology"/>
<dbReference type="Proteomes" id="UP000052943">
    <property type="component" value="Unassembled WGS sequence"/>
</dbReference>
<dbReference type="Pfam" id="PF03357">
    <property type="entry name" value="Snf7"/>
    <property type="match status" value="1"/>
</dbReference>
<feature type="region of interest" description="Disordered" evidence="4">
    <location>
        <begin position="406"/>
        <end position="442"/>
    </location>
</feature>
<evidence type="ECO:0000313" key="5">
    <source>
        <dbReference type="EMBL" id="KUF83561.1"/>
    </source>
</evidence>
<feature type="coiled-coil region" evidence="3">
    <location>
        <begin position="242"/>
        <end position="298"/>
    </location>
</feature>
<feature type="coiled-coil region" evidence="3">
    <location>
        <begin position="341"/>
        <end position="401"/>
    </location>
</feature>
<dbReference type="EMBL" id="LNFO01003190">
    <property type="protein sequence ID" value="KUF83561.1"/>
    <property type="molecule type" value="Genomic_DNA"/>
</dbReference>
<gene>
    <name evidence="5" type="ORF">AM587_10011106</name>
</gene>
<evidence type="ECO:0000256" key="1">
    <source>
        <dbReference type="ARBA" id="ARBA00006190"/>
    </source>
</evidence>
<dbReference type="InterPro" id="IPR005024">
    <property type="entry name" value="Snf7_fam"/>
</dbReference>
<evidence type="ECO:0000256" key="3">
    <source>
        <dbReference type="SAM" id="Coils"/>
    </source>
</evidence>
<dbReference type="PANTHER" id="PTHR22761:SF12">
    <property type="entry name" value="CHARGED MULTIVESICULAR BODY PROTEIN 5"/>
    <property type="match status" value="1"/>
</dbReference>
<dbReference type="Gene3D" id="1.10.287.1060">
    <property type="entry name" value="ESAT-6-like"/>
    <property type="match status" value="1"/>
</dbReference>
<keyword evidence="2 3" id="KW-0175">Coiled coil</keyword>
<protein>
    <submittedName>
        <fullName evidence="5">Charged multivesicular body protein 5</fullName>
    </submittedName>
</protein>
<reference evidence="5 6" key="1">
    <citation type="submission" date="2015-11" db="EMBL/GenBank/DDBJ databases">
        <title>Genomes and virulence difference between two physiological races of Phytophthora nicotianae.</title>
        <authorList>
            <person name="Liu H."/>
            <person name="Ma X."/>
            <person name="Yu H."/>
            <person name="Fang D."/>
            <person name="Li Y."/>
            <person name="Wang X."/>
            <person name="Wang W."/>
            <person name="Dong Y."/>
            <person name="Xiao B."/>
        </authorList>
    </citation>
    <scope>NUCLEOTIDE SEQUENCE [LARGE SCALE GENOMIC DNA]</scope>
    <source>
        <strain evidence="6">race 0</strain>
    </source>
</reference>
<feature type="compositionally biased region" description="Low complexity" evidence="4">
    <location>
        <begin position="154"/>
        <end position="163"/>
    </location>
</feature>
<dbReference type="AlphaFoldDB" id="A0A0W8CHM8"/>